<dbReference type="EMBL" id="FONW01000009">
    <property type="protein sequence ID" value="SFF55653.1"/>
    <property type="molecule type" value="Genomic_DNA"/>
</dbReference>
<evidence type="ECO:0000313" key="2">
    <source>
        <dbReference type="Proteomes" id="UP000198964"/>
    </source>
</evidence>
<reference evidence="1 2" key="1">
    <citation type="submission" date="2016-10" db="EMBL/GenBank/DDBJ databases">
        <authorList>
            <person name="de Groot N.N."/>
        </authorList>
    </citation>
    <scope>NUCLEOTIDE SEQUENCE [LARGE SCALE GENOMIC DNA]</scope>
    <source>
        <strain evidence="1 2">CGMCC 1.9156</strain>
    </source>
</reference>
<dbReference type="AlphaFoldDB" id="A0A1I2JP02"/>
<dbReference type="STRING" id="655355.SAMN05216283_10958"/>
<dbReference type="Proteomes" id="UP000198964">
    <property type="component" value="Unassembled WGS sequence"/>
</dbReference>
<proteinExistence type="predicted"/>
<gene>
    <name evidence="1" type="ORF">SAMN05216283_10958</name>
</gene>
<name>A0A1I2JP02_9BACT</name>
<sequence length="215" mass="25525">MNDQDLMEEDYLLLVRETQVDIDPLVERARFDPEFRDLVVQQLVSHKHINVYFHSYRIMQQVTAADPVGCLRYWDDFVGLLQHPNSYHRNYGMDLLPDLLPMDLRKRFDVAFPDYYKQLHDEKISTRKYCISYSERIIRHRPDLTNRIVGEIIASLRMNENSKSHQNFLLWAFLELVVLCRVSPATNLELYAFLQEVLATTIPPRVRREIGKLMV</sequence>
<evidence type="ECO:0008006" key="3">
    <source>
        <dbReference type="Google" id="ProtNLM"/>
    </source>
</evidence>
<dbReference type="RefSeq" id="WP_093920751.1">
    <property type="nucleotide sequence ID" value="NZ_FONW01000009.1"/>
</dbReference>
<dbReference type="InterPro" id="IPR016024">
    <property type="entry name" value="ARM-type_fold"/>
</dbReference>
<evidence type="ECO:0000313" key="1">
    <source>
        <dbReference type="EMBL" id="SFF55653.1"/>
    </source>
</evidence>
<organism evidence="1 2">
    <name type="scientific">Sunxiuqinia elliptica</name>
    <dbReference type="NCBI Taxonomy" id="655355"/>
    <lineage>
        <taxon>Bacteria</taxon>
        <taxon>Pseudomonadati</taxon>
        <taxon>Bacteroidota</taxon>
        <taxon>Bacteroidia</taxon>
        <taxon>Marinilabiliales</taxon>
        <taxon>Prolixibacteraceae</taxon>
        <taxon>Sunxiuqinia</taxon>
    </lineage>
</organism>
<protein>
    <recommendedName>
        <fullName evidence="3">DNA alkylation repair enzyme</fullName>
    </recommendedName>
</protein>
<accession>A0A1I2JP02</accession>
<keyword evidence="2" id="KW-1185">Reference proteome</keyword>
<dbReference type="SUPFAM" id="SSF48371">
    <property type="entry name" value="ARM repeat"/>
    <property type="match status" value="1"/>
</dbReference>